<dbReference type="Proteomes" id="UP001211065">
    <property type="component" value="Unassembled WGS sequence"/>
</dbReference>
<accession>A0AAD5U4K5</accession>
<organism evidence="2 3">
    <name type="scientific">Clydaea vesicula</name>
    <dbReference type="NCBI Taxonomy" id="447962"/>
    <lineage>
        <taxon>Eukaryota</taxon>
        <taxon>Fungi</taxon>
        <taxon>Fungi incertae sedis</taxon>
        <taxon>Chytridiomycota</taxon>
        <taxon>Chytridiomycota incertae sedis</taxon>
        <taxon>Chytridiomycetes</taxon>
        <taxon>Lobulomycetales</taxon>
        <taxon>Lobulomycetaceae</taxon>
        <taxon>Clydaea</taxon>
    </lineage>
</organism>
<comment type="caution">
    <text evidence="2">The sequence shown here is derived from an EMBL/GenBank/DDBJ whole genome shotgun (WGS) entry which is preliminary data.</text>
</comment>
<dbReference type="EMBL" id="JADGJW010000246">
    <property type="protein sequence ID" value="KAJ3221182.1"/>
    <property type="molecule type" value="Genomic_DNA"/>
</dbReference>
<protein>
    <submittedName>
        <fullName evidence="2">Uncharacterized protein</fullName>
    </submittedName>
</protein>
<sequence>MDSGAFKGSMPKELVEMPNEPPPEDQSWVPNEHQINRQRQKVDEKFGPGAWRKVEDKIKPHRCNPHLQDFLISISYYPFNYAKFSAYILFQCFRSEVGKEPKRFMLNPNTGEPFEKKL</sequence>
<feature type="region of interest" description="Disordered" evidence="1">
    <location>
        <begin position="1"/>
        <end position="30"/>
    </location>
</feature>
<name>A0AAD5U4K5_9FUNG</name>
<gene>
    <name evidence="2" type="ORF">HK099_003713</name>
</gene>
<keyword evidence="3" id="KW-1185">Reference proteome</keyword>
<evidence type="ECO:0000313" key="3">
    <source>
        <dbReference type="Proteomes" id="UP001211065"/>
    </source>
</evidence>
<reference evidence="2" key="1">
    <citation type="submission" date="2020-05" db="EMBL/GenBank/DDBJ databases">
        <title>Phylogenomic resolution of chytrid fungi.</title>
        <authorList>
            <person name="Stajich J.E."/>
            <person name="Amses K."/>
            <person name="Simmons R."/>
            <person name="Seto K."/>
            <person name="Myers J."/>
            <person name="Bonds A."/>
            <person name="Quandt C.A."/>
            <person name="Barry K."/>
            <person name="Liu P."/>
            <person name="Grigoriev I."/>
            <person name="Longcore J.E."/>
            <person name="James T.Y."/>
        </authorList>
    </citation>
    <scope>NUCLEOTIDE SEQUENCE</scope>
    <source>
        <strain evidence="2">JEL0476</strain>
    </source>
</reference>
<dbReference type="AlphaFoldDB" id="A0AAD5U4K5"/>
<proteinExistence type="predicted"/>
<evidence type="ECO:0000256" key="1">
    <source>
        <dbReference type="SAM" id="MobiDB-lite"/>
    </source>
</evidence>
<evidence type="ECO:0000313" key="2">
    <source>
        <dbReference type="EMBL" id="KAJ3221182.1"/>
    </source>
</evidence>